<dbReference type="GO" id="GO:0050660">
    <property type="term" value="F:flavin adenine dinucleotide binding"/>
    <property type="evidence" value="ECO:0007669"/>
    <property type="project" value="TreeGrafter"/>
</dbReference>
<comment type="cofactor">
    <cofactor evidence="1">
        <name>FAD</name>
        <dbReference type="ChEBI" id="CHEBI:57692"/>
    </cofactor>
</comment>
<keyword evidence="10" id="KW-0408">Iron</keyword>
<evidence type="ECO:0000313" key="15">
    <source>
        <dbReference type="EMBL" id="CAB4847197.1"/>
    </source>
</evidence>
<feature type="transmembrane region" description="Helical" evidence="13">
    <location>
        <begin position="53"/>
        <end position="77"/>
    </location>
</feature>
<evidence type="ECO:0000256" key="7">
    <source>
        <dbReference type="ARBA" id="ARBA00022827"/>
    </source>
</evidence>
<evidence type="ECO:0000256" key="3">
    <source>
        <dbReference type="ARBA" id="ARBA00022630"/>
    </source>
</evidence>
<dbReference type="Gene3D" id="3.40.50.80">
    <property type="entry name" value="Nucleotide-binding domain of ferredoxin-NADP reductase (FNR) module"/>
    <property type="match status" value="1"/>
</dbReference>
<keyword evidence="5" id="KW-0001">2Fe-2S</keyword>
<gene>
    <name evidence="15" type="ORF">UFOPK3268_00374</name>
</gene>
<feature type="transmembrane region" description="Helical" evidence="13">
    <location>
        <begin position="24"/>
        <end position="41"/>
    </location>
</feature>
<feature type="domain" description="FAD-binding FR-type" evidence="14">
    <location>
        <begin position="227"/>
        <end position="327"/>
    </location>
</feature>
<keyword evidence="4 13" id="KW-0812">Transmembrane</keyword>
<dbReference type="InterPro" id="IPR001433">
    <property type="entry name" value="OxRdtase_FAD/NAD-bd"/>
</dbReference>
<dbReference type="InterPro" id="IPR050415">
    <property type="entry name" value="MRET"/>
</dbReference>
<accession>A0A6J7BND1</accession>
<keyword evidence="8 13" id="KW-1133">Transmembrane helix</keyword>
<sequence>MSRSRPGTSPPAPTRPSRGHAAEISRWLACLGLGAVVGIYLDTRIDLSGSGALLIELGRLTALLGTYGSLIILLLIARVPLLERQVGLDQLVAWHRRLGPAVLLLIAAHVVLVTVGYASSEAVSYLSESWAFIATYPWLLPAAAGFALMVVAGLSSWRVARRRMRYETWWITHLYFYLAIALAFVHQITLGQQFATHPLARWTWIGMYAITGGSLLLYRLGLPILRSLRHDLRVHSIVRESSDTVSVWVRGRNLAGLEVRGGQFFGWRFMTGDHWWQSHPYSLSAGPDPRYLRITVKDLGDHSRSLSRLKPGTRVIAEGPYGTFTADARRSNRVVLLAGGVGVTPIRAVLDDLPKNVQADVLYRAPRPEALVLRKELDKIAASRPNVRVRYLVGSRHDYPIDARTLLWLVPDIATADLYTCGPIALVEAVREAARVLGIPPVRVHDEAFSFHSPDTYSFTTKASPR</sequence>
<dbReference type="Pfam" id="PF00175">
    <property type="entry name" value="NAD_binding_1"/>
    <property type="match status" value="1"/>
</dbReference>
<dbReference type="Pfam" id="PF08022">
    <property type="entry name" value="FAD_binding_8"/>
    <property type="match status" value="1"/>
</dbReference>
<evidence type="ECO:0000256" key="11">
    <source>
        <dbReference type="ARBA" id="ARBA00023014"/>
    </source>
</evidence>
<evidence type="ECO:0000256" key="9">
    <source>
        <dbReference type="ARBA" id="ARBA00023002"/>
    </source>
</evidence>
<dbReference type="InterPro" id="IPR039261">
    <property type="entry name" value="FNR_nucleotide-bd"/>
</dbReference>
<organism evidence="15">
    <name type="scientific">freshwater metagenome</name>
    <dbReference type="NCBI Taxonomy" id="449393"/>
    <lineage>
        <taxon>unclassified sequences</taxon>
        <taxon>metagenomes</taxon>
        <taxon>ecological metagenomes</taxon>
    </lineage>
</organism>
<evidence type="ECO:0000259" key="14">
    <source>
        <dbReference type="PROSITE" id="PS51384"/>
    </source>
</evidence>
<dbReference type="GO" id="GO:0046872">
    <property type="term" value="F:metal ion binding"/>
    <property type="evidence" value="ECO:0007669"/>
    <property type="project" value="UniProtKB-KW"/>
</dbReference>
<comment type="subcellular location">
    <subcellularLocation>
        <location evidence="2">Membrane</location>
        <topology evidence="2">Multi-pass membrane protein</topology>
    </subcellularLocation>
</comment>
<dbReference type="PRINTS" id="PR00410">
    <property type="entry name" value="PHEHYDRXLASE"/>
</dbReference>
<evidence type="ECO:0000256" key="8">
    <source>
        <dbReference type="ARBA" id="ARBA00022989"/>
    </source>
</evidence>
<evidence type="ECO:0000256" key="5">
    <source>
        <dbReference type="ARBA" id="ARBA00022714"/>
    </source>
</evidence>
<evidence type="ECO:0000256" key="6">
    <source>
        <dbReference type="ARBA" id="ARBA00022723"/>
    </source>
</evidence>
<feature type="transmembrane region" description="Helical" evidence="13">
    <location>
        <begin position="169"/>
        <end position="190"/>
    </location>
</feature>
<keyword evidence="7" id="KW-0274">FAD</keyword>
<dbReference type="GO" id="GO:0016491">
    <property type="term" value="F:oxidoreductase activity"/>
    <property type="evidence" value="ECO:0007669"/>
    <property type="project" value="UniProtKB-KW"/>
</dbReference>
<evidence type="ECO:0000256" key="12">
    <source>
        <dbReference type="ARBA" id="ARBA00023136"/>
    </source>
</evidence>
<dbReference type="InterPro" id="IPR013112">
    <property type="entry name" value="FAD-bd_8"/>
</dbReference>
<keyword evidence="9" id="KW-0560">Oxidoreductase</keyword>
<dbReference type="InterPro" id="IPR013130">
    <property type="entry name" value="Fe3_Rdtase_TM_dom"/>
</dbReference>
<feature type="transmembrane region" description="Helical" evidence="13">
    <location>
        <begin position="138"/>
        <end position="157"/>
    </location>
</feature>
<dbReference type="AlphaFoldDB" id="A0A6J7BND1"/>
<keyword evidence="11" id="KW-0411">Iron-sulfur</keyword>
<dbReference type="CDD" id="cd06198">
    <property type="entry name" value="FNR_like_3"/>
    <property type="match status" value="1"/>
</dbReference>
<name>A0A6J7BND1_9ZZZZ</name>
<feature type="transmembrane region" description="Helical" evidence="13">
    <location>
        <begin position="98"/>
        <end position="118"/>
    </location>
</feature>
<feature type="transmembrane region" description="Helical" evidence="13">
    <location>
        <begin position="202"/>
        <end position="220"/>
    </location>
</feature>
<proteinExistence type="predicted"/>
<dbReference type="PANTHER" id="PTHR47354">
    <property type="entry name" value="NADH OXIDOREDUCTASE HCR"/>
    <property type="match status" value="1"/>
</dbReference>
<keyword evidence="12 13" id="KW-0472">Membrane</keyword>
<keyword evidence="3" id="KW-0285">Flavoprotein</keyword>
<dbReference type="InterPro" id="IPR017927">
    <property type="entry name" value="FAD-bd_FR_type"/>
</dbReference>
<evidence type="ECO:0000256" key="1">
    <source>
        <dbReference type="ARBA" id="ARBA00001974"/>
    </source>
</evidence>
<dbReference type="PANTHER" id="PTHR47354:SF8">
    <property type="entry name" value="1,2-PHENYLACETYL-COA EPOXIDASE, SUBUNIT E"/>
    <property type="match status" value="1"/>
</dbReference>
<protein>
    <submittedName>
        <fullName evidence="15">Unannotated protein</fullName>
    </submittedName>
</protein>
<dbReference type="GO" id="GO:0016020">
    <property type="term" value="C:membrane"/>
    <property type="evidence" value="ECO:0007669"/>
    <property type="project" value="UniProtKB-SubCell"/>
</dbReference>
<keyword evidence="6" id="KW-0479">Metal-binding</keyword>
<dbReference type="EMBL" id="CAFBIZ010000030">
    <property type="protein sequence ID" value="CAB4847197.1"/>
    <property type="molecule type" value="Genomic_DNA"/>
</dbReference>
<dbReference type="GO" id="GO:0051537">
    <property type="term" value="F:2 iron, 2 sulfur cluster binding"/>
    <property type="evidence" value="ECO:0007669"/>
    <property type="project" value="UniProtKB-KW"/>
</dbReference>
<evidence type="ECO:0000256" key="4">
    <source>
        <dbReference type="ARBA" id="ARBA00022692"/>
    </source>
</evidence>
<evidence type="ECO:0000256" key="10">
    <source>
        <dbReference type="ARBA" id="ARBA00023004"/>
    </source>
</evidence>
<reference evidence="15" key="1">
    <citation type="submission" date="2020-05" db="EMBL/GenBank/DDBJ databases">
        <authorList>
            <person name="Chiriac C."/>
            <person name="Salcher M."/>
            <person name="Ghai R."/>
            <person name="Kavagutti S V."/>
        </authorList>
    </citation>
    <scope>NUCLEOTIDE SEQUENCE</scope>
</reference>
<evidence type="ECO:0000256" key="2">
    <source>
        <dbReference type="ARBA" id="ARBA00004141"/>
    </source>
</evidence>
<evidence type="ECO:0000256" key="13">
    <source>
        <dbReference type="SAM" id="Phobius"/>
    </source>
</evidence>
<dbReference type="SUPFAM" id="SSF52343">
    <property type="entry name" value="Ferredoxin reductase-like, C-terminal NADP-linked domain"/>
    <property type="match status" value="1"/>
</dbReference>
<dbReference type="Gene3D" id="2.40.30.10">
    <property type="entry name" value="Translation factors"/>
    <property type="match status" value="1"/>
</dbReference>
<dbReference type="PROSITE" id="PS51384">
    <property type="entry name" value="FAD_FR"/>
    <property type="match status" value="1"/>
</dbReference>
<dbReference type="InterPro" id="IPR017938">
    <property type="entry name" value="Riboflavin_synthase-like_b-brl"/>
</dbReference>
<dbReference type="Pfam" id="PF01794">
    <property type="entry name" value="Ferric_reduct"/>
    <property type="match status" value="1"/>
</dbReference>
<dbReference type="SUPFAM" id="SSF63380">
    <property type="entry name" value="Riboflavin synthase domain-like"/>
    <property type="match status" value="1"/>
</dbReference>